<dbReference type="HOGENOM" id="CLU_2207920_0_0_5"/>
<evidence type="ECO:0000313" key="2">
    <source>
        <dbReference type="Proteomes" id="UP000001936"/>
    </source>
</evidence>
<gene>
    <name evidence="1" type="ordered locus">RHE_CH02914</name>
</gene>
<evidence type="ECO:0000313" key="1">
    <source>
        <dbReference type="EMBL" id="ABC91682.1"/>
    </source>
</evidence>
<proteinExistence type="predicted"/>
<sequence>MSESVIFLAKRPVDLGPEQRQRGVAVAFGNKGADQRFGTCHVLPAGFQAFGGLSAFGNLERSLAVHMRSPHEGASRRRPNCHSPHMWGCLVFMTVLTVGLRELGQWK</sequence>
<reference evidence="1 2" key="1">
    <citation type="journal article" date="2006" name="Proc. Natl. Acad. Sci. U.S.A.">
        <title>The partitioned Rhizobium etli genome: genetic and metabolic redundancy in seven interacting replicons.</title>
        <authorList>
            <person name="Gonzalez V."/>
            <person name="Santamaria R.I."/>
            <person name="Bustos P."/>
            <person name="Hernandez-Gonzalez I."/>
            <person name="Medrano-Soto A."/>
            <person name="Moreno-Hagelsieb G."/>
            <person name="Janga S.C."/>
            <person name="Ramirez M.A."/>
            <person name="Jimenez-Jacinto V."/>
            <person name="Collado-Vides J."/>
            <person name="Davila G."/>
        </authorList>
    </citation>
    <scope>NUCLEOTIDE SEQUENCE [LARGE SCALE GENOMIC DNA]</scope>
    <source>
        <strain evidence="2">ATCC 51251 / DSM 11541 / JCM 21823 / NBRC 15573 / CFN 42</strain>
    </source>
</reference>
<dbReference type="EMBL" id="CP000133">
    <property type="protein sequence ID" value="ABC91682.1"/>
    <property type="molecule type" value="Genomic_DNA"/>
</dbReference>
<accession>Q2K654</accession>
<dbReference type="Proteomes" id="UP000001936">
    <property type="component" value="Chromosome"/>
</dbReference>
<dbReference type="AlphaFoldDB" id="Q2K654"/>
<organism evidence="1 2">
    <name type="scientific">Rhizobium etli (strain ATCC 51251 / DSM 11541 / JCM 21823 / NBRC 15573 / CFN 42)</name>
    <dbReference type="NCBI Taxonomy" id="347834"/>
    <lineage>
        <taxon>Bacteria</taxon>
        <taxon>Pseudomonadati</taxon>
        <taxon>Pseudomonadota</taxon>
        <taxon>Alphaproteobacteria</taxon>
        <taxon>Hyphomicrobiales</taxon>
        <taxon>Rhizobiaceae</taxon>
        <taxon>Rhizobium/Agrobacterium group</taxon>
        <taxon>Rhizobium</taxon>
    </lineage>
</organism>
<dbReference type="KEGG" id="ret:RHE_CH02914"/>
<protein>
    <submittedName>
        <fullName evidence="1">Uncharacterized protein</fullName>
    </submittedName>
</protein>
<keyword evidence="2" id="KW-1185">Reference proteome</keyword>
<name>Q2K654_RHIEC</name>